<gene>
    <name evidence="1" type="ORF">ECH7EC869_5507</name>
</gene>
<reference evidence="1 2" key="1">
    <citation type="journal article" date="2011" name="Appl. Environ. Microbiol.">
        <title>Genome signatures of Escherichia coli O157:H7 isolates from the bovine host reservoir.</title>
        <authorList>
            <person name="Eppinger M."/>
            <person name="Mammel M.K."/>
            <person name="Leclerc J.E."/>
            <person name="Ravel J."/>
            <person name="Cebula T.A."/>
        </authorList>
    </citation>
    <scope>NUCLEOTIDE SEQUENCE [LARGE SCALE GENOMIC DNA]</scope>
    <source>
        <strain evidence="1 2">EC869</strain>
    </source>
</reference>
<evidence type="ECO:0000313" key="1">
    <source>
        <dbReference type="EMBL" id="EDU89213.1"/>
    </source>
</evidence>
<dbReference type="EMBL" id="ABHU01000025">
    <property type="protein sequence ID" value="EDU89213.1"/>
    <property type="molecule type" value="Genomic_DNA"/>
</dbReference>
<accession>A0A0H3PHJ9</accession>
<protein>
    <submittedName>
        <fullName evidence="1">Uncharacterized protein</fullName>
    </submittedName>
</protein>
<dbReference type="Proteomes" id="UP000004641">
    <property type="component" value="Unassembled WGS sequence"/>
</dbReference>
<proteinExistence type="predicted"/>
<sequence length="56" mass="6363">MSVKVLKKTAFAPFFIALIKFKKKRLVHLAGESARFASRILYDSINVVMPVRLKAL</sequence>
<dbReference type="BioCyc" id="ECOL478008-HMP:G76-482725-MONOMER"/>
<evidence type="ECO:0000313" key="2">
    <source>
        <dbReference type="Proteomes" id="UP000004641"/>
    </source>
</evidence>
<name>A0A0H3PHJ9_ECO5C</name>
<comment type="caution">
    <text evidence="1">The sequence shown here is derived from an EMBL/GenBank/DDBJ whole genome shotgun (WGS) entry which is preliminary data.</text>
</comment>
<organism evidence="1 2">
    <name type="scientific">Escherichia coli O157:H7 (strain EC869)</name>
    <dbReference type="NCBI Taxonomy" id="478008"/>
    <lineage>
        <taxon>Bacteria</taxon>
        <taxon>Pseudomonadati</taxon>
        <taxon>Pseudomonadota</taxon>
        <taxon>Gammaproteobacteria</taxon>
        <taxon>Enterobacterales</taxon>
        <taxon>Enterobacteriaceae</taxon>
        <taxon>Escherichia</taxon>
    </lineage>
</organism>
<dbReference type="AlphaFoldDB" id="A0A0H3PHJ9"/>